<evidence type="ECO:0000313" key="3">
    <source>
        <dbReference type="EMBL" id="PPA77847.1"/>
    </source>
</evidence>
<feature type="transmembrane region" description="Helical" evidence="2">
    <location>
        <begin position="9"/>
        <end position="32"/>
    </location>
</feature>
<gene>
    <name evidence="3" type="ORF">C4E15_00680</name>
</gene>
<feature type="compositionally biased region" description="Low complexity" evidence="1">
    <location>
        <begin position="321"/>
        <end position="340"/>
    </location>
</feature>
<organism evidence="3 4">
    <name type="scientific">Achromobacter spanius</name>
    <dbReference type="NCBI Taxonomy" id="217203"/>
    <lineage>
        <taxon>Bacteria</taxon>
        <taxon>Pseudomonadati</taxon>
        <taxon>Pseudomonadota</taxon>
        <taxon>Betaproteobacteria</taxon>
        <taxon>Burkholderiales</taxon>
        <taxon>Alcaligenaceae</taxon>
        <taxon>Achromobacter</taxon>
    </lineage>
</organism>
<protein>
    <submittedName>
        <fullName evidence="3">Uncharacterized protein</fullName>
    </submittedName>
</protein>
<evidence type="ECO:0000313" key="4">
    <source>
        <dbReference type="Proteomes" id="UP000239990"/>
    </source>
</evidence>
<dbReference type="RefSeq" id="WP_104141779.1">
    <property type="nucleotide sequence ID" value="NZ_PREU01000001.1"/>
</dbReference>
<dbReference type="Proteomes" id="UP000239990">
    <property type="component" value="Unassembled WGS sequence"/>
</dbReference>
<keyword evidence="2" id="KW-1133">Transmembrane helix</keyword>
<dbReference type="OrthoDB" id="8647243at2"/>
<keyword evidence="2" id="KW-0472">Membrane</keyword>
<feature type="transmembrane region" description="Helical" evidence="2">
    <location>
        <begin position="38"/>
        <end position="65"/>
    </location>
</feature>
<sequence length="430" mass="47097">MTTPLYRDYLFGLIISIALAGWLAFLGLTAALTPDLGWGIVALLTAAIWVGGPLAILLIIVWIYYLSRDRGRVPGRVHAWLFLPTLIAMLIYPASESFEKSKRERFSDAHPYIAETHVNLSGKDLWIDTTPYATTSSGAGPRMPFAAAESQQFMVFNRYPSPAATQPFPYDGTRLREDIPQYRYLSASGDAVAASLPLTRLAYPDVARFSSALNKPDRSMLRYLYFHYPDRVEVAPVLNRLAGMTEQRLDRKGQHGLVLLSAVNYTSSAIARLEVNGQTLDIGDRALVSLAPLPAACHDFARPIGAAFIMLSRPLALRWQTTGAPGTPETPEAPEPSSTANAAHPWHTATLHAPAFRHPEPVDGESTLMRLQLYFLPDGTVEVERFVQVHLPKDKLGIRATGVPARAAPYASCGGAYSTYNPQTAPLLAN</sequence>
<evidence type="ECO:0000256" key="2">
    <source>
        <dbReference type="SAM" id="Phobius"/>
    </source>
</evidence>
<keyword evidence="2" id="KW-0812">Transmembrane</keyword>
<reference evidence="3 4" key="1">
    <citation type="submission" date="2018-02" db="EMBL/GenBank/DDBJ databases">
        <title>Draft Genome of Achromobacter spanius stain 6.</title>
        <authorList>
            <person name="Gunasekera T.S."/>
            <person name="Radwan O."/>
            <person name="Ruiz O.N."/>
        </authorList>
    </citation>
    <scope>NUCLEOTIDE SEQUENCE [LARGE SCALE GENOMIC DNA]</scope>
    <source>
        <strain evidence="3 4">6</strain>
    </source>
</reference>
<comment type="caution">
    <text evidence="3">The sequence shown here is derived from an EMBL/GenBank/DDBJ whole genome shotgun (WGS) entry which is preliminary data.</text>
</comment>
<accession>A0A2S5GXP6</accession>
<dbReference type="AlphaFoldDB" id="A0A2S5GXP6"/>
<dbReference type="EMBL" id="PREU01000001">
    <property type="protein sequence ID" value="PPA77847.1"/>
    <property type="molecule type" value="Genomic_DNA"/>
</dbReference>
<feature type="transmembrane region" description="Helical" evidence="2">
    <location>
        <begin position="77"/>
        <end position="95"/>
    </location>
</feature>
<proteinExistence type="predicted"/>
<feature type="region of interest" description="Disordered" evidence="1">
    <location>
        <begin position="321"/>
        <end position="342"/>
    </location>
</feature>
<name>A0A2S5GXP6_9BURK</name>
<evidence type="ECO:0000256" key="1">
    <source>
        <dbReference type="SAM" id="MobiDB-lite"/>
    </source>
</evidence>